<dbReference type="GO" id="GO:0016787">
    <property type="term" value="F:hydrolase activity"/>
    <property type="evidence" value="ECO:0007669"/>
    <property type="project" value="InterPro"/>
</dbReference>
<dbReference type="Gene3D" id="3.40.50.1820">
    <property type="entry name" value="alpha/beta hydrolase"/>
    <property type="match status" value="1"/>
</dbReference>
<dbReference type="RefSeq" id="XP_014507314.1">
    <property type="nucleotide sequence ID" value="XM_014651828.2"/>
</dbReference>
<dbReference type="Pfam" id="PF01738">
    <property type="entry name" value="DLH"/>
    <property type="match status" value="1"/>
</dbReference>
<dbReference type="Proteomes" id="UP000087766">
    <property type="component" value="Chromosome 7"/>
</dbReference>
<name>A0A1S3UMY4_VIGRR</name>
<dbReference type="OrthoDB" id="17560at2759"/>
<evidence type="ECO:0000259" key="1">
    <source>
        <dbReference type="Pfam" id="PF01738"/>
    </source>
</evidence>
<dbReference type="GeneID" id="106767017"/>
<keyword evidence="2" id="KW-1185">Reference proteome</keyword>
<feature type="domain" description="Dienelactone hydrolase" evidence="1">
    <location>
        <begin position="40"/>
        <end position="238"/>
    </location>
</feature>
<gene>
    <name evidence="3" type="primary">LOC106767017</name>
</gene>
<sequence>MTGSGVHSYHPILNASSGTGYVTTVGGLNSYVTGSHLSLFAAVLMSDIYGYKAPNFRNVADKVAASGYYVVAPDLLDDDPFVDNDVNRPLDVWLQDHPPENVSADVKPVIQDLKRRGFSRIGIAGFCWSGLGAADIAKTKLVKAAVLSHPSFVQGNNFRGIKAPVAIYGGQNDTQTPPSRIIEIERVLRDARPEVAYEVKIFPNVGHGWTLLYDPNDPEAVKAADKAHRMMINWFDKHVSELRNLVM</sequence>
<reference evidence="3" key="2">
    <citation type="submission" date="2025-08" db="UniProtKB">
        <authorList>
            <consortium name="RefSeq"/>
        </authorList>
    </citation>
    <scope>IDENTIFICATION</scope>
    <source>
        <tissue evidence="3">Leaf</tissue>
    </source>
</reference>
<evidence type="ECO:0000313" key="3">
    <source>
        <dbReference type="RefSeq" id="XP_014507314.1"/>
    </source>
</evidence>
<dbReference type="SUPFAM" id="SSF53474">
    <property type="entry name" value="alpha/beta-Hydrolases"/>
    <property type="match status" value="1"/>
</dbReference>
<dbReference type="InterPro" id="IPR002925">
    <property type="entry name" value="Dienelactn_hydro"/>
</dbReference>
<organism evidence="2 3">
    <name type="scientific">Vigna radiata var. radiata</name>
    <name type="common">Mung bean</name>
    <name type="synonym">Phaseolus aureus</name>
    <dbReference type="NCBI Taxonomy" id="3916"/>
    <lineage>
        <taxon>Eukaryota</taxon>
        <taxon>Viridiplantae</taxon>
        <taxon>Streptophyta</taxon>
        <taxon>Embryophyta</taxon>
        <taxon>Tracheophyta</taxon>
        <taxon>Spermatophyta</taxon>
        <taxon>Magnoliopsida</taxon>
        <taxon>eudicotyledons</taxon>
        <taxon>Gunneridae</taxon>
        <taxon>Pentapetalae</taxon>
        <taxon>rosids</taxon>
        <taxon>fabids</taxon>
        <taxon>Fabales</taxon>
        <taxon>Fabaceae</taxon>
        <taxon>Papilionoideae</taxon>
        <taxon>50 kb inversion clade</taxon>
        <taxon>NPAAA clade</taxon>
        <taxon>indigoferoid/millettioid clade</taxon>
        <taxon>Phaseoleae</taxon>
        <taxon>Vigna</taxon>
    </lineage>
</organism>
<accession>A0A1S3UMY4</accession>
<reference evidence="2" key="1">
    <citation type="journal article" date="2014" name="Nat. Commun.">
        <title>Genome sequence of mungbean and insights into evolution within Vigna species.</title>
        <authorList>
            <person name="Kang Y.J."/>
            <person name="Kim S.K."/>
            <person name="Kim M.Y."/>
            <person name="Lestari P."/>
            <person name="Kim K.H."/>
            <person name="Ha B.K."/>
            <person name="Jun T.H."/>
            <person name="Hwang W.J."/>
            <person name="Lee T."/>
            <person name="Lee J."/>
            <person name="Shim S."/>
            <person name="Yoon M.Y."/>
            <person name="Jang Y.E."/>
            <person name="Han K.S."/>
            <person name="Taeprayoon P."/>
            <person name="Yoon N."/>
            <person name="Somta P."/>
            <person name="Tanya P."/>
            <person name="Kim K.S."/>
            <person name="Gwag J.G."/>
            <person name="Moon J.K."/>
            <person name="Lee Y.H."/>
            <person name="Park B.S."/>
            <person name="Bombarely A."/>
            <person name="Doyle J.J."/>
            <person name="Jackson S.A."/>
            <person name="Schafleitner R."/>
            <person name="Srinives P."/>
            <person name="Varshney R.K."/>
            <person name="Lee S.H."/>
        </authorList>
    </citation>
    <scope>NUCLEOTIDE SEQUENCE [LARGE SCALE GENOMIC DNA]</scope>
    <source>
        <strain evidence="2">cv. VC1973A</strain>
    </source>
</reference>
<proteinExistence type="predicted"/>
<protein>
    <submittedName>
        <fullName evidence="3">Endo-1,31,4-beta-D-glucanase isoform X2</fullName>
    </submittedName>
</protein>
<dbReference type="AlphaFoldDB" id="A0A1S3UMY4"/>
<evidence type="ECO:0000313" key="2">
    <source>
        <dbReference type="Proteomes" id="UP000087766"/>
    </source>
</evidence>
<dbReference type="PANTHER" id="PTHR17630">
    <property type="entry name" value="DIENELACTONE HYDROLASE"/>
    <property type="match status" value="1"/>
</dbReference>
<dbReference type="InterPro" id="IPR029058">
    <property type="entry name" value="AB_hydrolase_fold"/>
</dbReference>
<dbReference type="PANTHER" id="PTHR17630:SF82">
    <property type="entry name" value="ENDO-1,3-1,4-BETA-D-GLUCANASE-LIKE PROTEIN"/>
    <property type="match status" value="1"/>
</dbReference>